<dbReference type="EMBL" id="JRLW01000017">
    <property type="protein sequence ID" value="KGO87891.1"/>
    <property type="molecule type" value="Genomic_DNA"/>
</dbReference>
<protein>
    <submittedName>
        <fullName evidence="1">Uncharacterized protein</fullName>
    </submittedName>
</protein>
<gene>
    <name evidence="1" type="ORF">Q764_12125</name>
</gene>
<dbReference type="eggNOG" id="COG2250">
    <property type="taxonomic scope" value="Bacteria"/>
</dbReference>
<proteinExistence type="predicted"/>
<dbReference type="Proteomes" id="UP000030121">
    <property type="component" value="Unassembled WGS sequence"/>
</dbReference>
<name>A0A0A2M8C9_9FLAO</name>
<dbReference type="STRING" id="1121899.GCA_000430025_02378"/>
<evidence type="ECO:0000313" key="2">
    <source>
        <dbReference type="Proteomes" id="UP000030121"/>
    </source>
</evidence>
<organism evidence="1 2">
    <name type="scientific">Flavobacterium suncheonense GH29-5 = DSM 17707</name>
    <dbReference type="NCBI Taxonomy" id="1121899"/>
    <lineage>
        <taxon>Bacteria</taxon>
        <taxon>Pseudomonadati</taxon>
        <taxon>Bacteroidota</taxon>
        <taxon>Flavobacteriia</taxon>
        <taxon>Flavobacteriales</taxon>
        <taxon>Flavobacteriaceae</taxon>
        <taxon>Flavobacterium</taxon>
    </lineage>
</organism>
<comment type="caution">
    <text evidence="1">The sequence shown here is derived from an EMBL/GenBank/DDBJ whole genome shotgun (WGS) entry which is preliminary data.</text>
</comment>
<dbReference type="RefSeq" id="WP_026981766.1">
    <property type="nucleotide sequence ID" value="NZ_JRLW01000017.1"/>
</dbReference>
<dbReference type="OrthoDB" id="1358284at2"/>
<dbReference type="AlphaFoldDB" id="A0A0A2M8C9"/>
<reference evidence="1 2" key="1">
    <citation type="submission" date="2013-09" db="EMBL/GenBank/DDBJ databases">
        <authorList>
            <person name="Zeng Z."/>
            <person name="Chen C."/>
        </authorList>
    </citation>
    <scope>NUCLEOTIDE SEQUENCE [LARGE SCALE GENOMIC DNA]</scope>
    <source>
        <strain evidence="1 2">GH29-5</strain>
    </source>
</reference>
<accession>A0A0A2M8C9</accession>
<keyword evidence="2" id="KW-1185">Reference proteome</keyword>
<sequence length="125" mass="14696">MKTNEMQSLTELHEYIKARRYFTLLKPCEHRKESYNVPLQFSGHADVIFTVMDIIKVAILALEADEPYDSNHIVNSRINIRNLLEIALQLIPMEEMQLLDEIHQLHEQHKATQSQKQETKPQDKT</sequence>
<evidence type="ECO:0000313" key="1">
    <source>
        <dbReference type="EMBL" id="KGO87891.1"/>
    </source>
</evidence>